<dbReference type="EMBL" id="JACSEA010000015">
    <property type="protein sequence ID" value="KAF7384938.1"/>
    <property type="molecule type" value="Genomic_DNA"/>
</dbReference>
<protein>
    <submittedName>
        <fullName evidence="2">Uncharacterized protein</fullName>
    </submittedName>
</protein>
<proteinExistence type="predicted"/>
<feature type="compositionally biased region" description="Basic and acidic residues" evidence="1">
    <location>
        <begin position="24"/>
        <end position="46"/>
    </location>
</feature>
<accession>A0A834JB43</accession>
<dbReference type="Proteomes" id="UP000614350">
    <property type="component" value="Unassembled WGS sequence"/>
</dbReference>
<sequence>MFVKHQPTRRKNVVNAWKNEVDPKSKWKQESFRDNGQEHLRGRWKGEEEEDKDDGAGVCRNRLEGLGQSGIDEAEDGAESSGFRGACRNDVEKRPVSSELRCRLERSYLGKQWDPSASMGFHYDDGPTVATHGEQLTTPHHHYYHHHHHHHHHTTLLHYPTTNITPPPPRYHHHRRHYGQLHYVPCTNEKKTIMSKYRQKYKLDMVEWIPGKEALFEYNTLRETQMDGLGI</sequence>
<reference evidence="2" key="1">
    <citation type="journal article" date="2020" name="G3 (Bethesda)">
        <title>High-Quality Assemblies for Three Invasive Social Wasps from the &lt;i&gt;Vespula&lt;/i&gt; Genus.</title>
        <authorList>
            <person name="Harrop T.W.R."/>
            <person name="Guhlin J."/>
            <person name="McLaughlin G.M."/>
            <person name="Permina E."/>
            <person name="Stockwell P."/>
            <person name="Gilligan J."/>
            <person name="Le Lec M.F."/>
            <person name="Gruber M.A.M."/>
            <person name="Quinn O."/>
            <person name="Lovegrove M."/>
            <person name="Duncan E.J."/>
            <person name="Remnant E.J."/>
            <person name="Van Eeckhoven J."/>
            <person name="Graham B."/>
            <person name="Knapp R.A."/>
            <person name="Langford K.W."/>
            <person name="Kronenberg Z."/>
            <person name="Press M.O."/>
            <person name="Eacker S.M."/>
            <person name="Wilson-Rankin E.E."/>
            <person name="Purcell J."/>
            <person name="Lester P.J."/>
            <person name="Dearden P.K."/>
        </authorList>
    </citation>
    <scope>NUCLEOTIDE SEQUENCE</scope>
    <source>
        <strain evidence="2">Marl-1</strain>
    </source>
</reference>
<evidence type="ECO:0000313" key="2">
    <source>
        <dbReference type="EMBL" id="KAF7384938.1"/>
    </source>
</evidence>
<gene>
    <name evidence="2" type="ORF">HZH66_012024</name>
</gene>
<feature type="region of interest" description="Disordered" evidence="1">
    <location>
        <begin position="24"/>
        <end position="58"/>
    </location>
</feature>
<dbReference type="AlphaFoldDB" id="A0A834JB43"/>
<evidence type="ECO:0000313" key="3">
    <source>
        <dbReference type="Proteomes" id="UP000614350"/>
    </source>
</evidence>
<name>A0A834JB43_VESVU</name>
<evidence type="ECO:0000256" key="1">
    <source>
        <dbReference type="SAM" id="MobiDB-lite"/>
    </source>
</evidence>
<keyword evidence="3" id="KW-1185">Reference proteome</keyword>
<comment type="caution">
    <text evidence="2">The sequence shown here is derived from an EMBL/GenBank/DDBJ whole genome shotgun (WGS) entry which is preliminary data.</text>
</comment>
<organism evidence="2 3">
    <name type="scientific">Vespula vulgaris</name>
    <name type="common">Yellow jacket</name>
    <name type="synonym">Wasp</name>
    <dbReference type="NCBI Taxonomy" id="7454"/>
    <lineage>
        <taxon>Eukaryota</taxon>
        <taxon>Metazoa</taxon>
        <taxon>Ecdysozoa</taxon>
        <taxon>Arthropoda</taxon>
        <taxon>Hexapoda</taxon>
        <taxon>Insecta</taxon>
        <taxon>Pterygota</taxon>
        <taxon>Neoptera</taxon>
        <taxon>Endopterygota</taxon>
        <taxon>Hymenoptera</taxon>
        <taxon>Apocrita</taxon>
        <taxon>Aculeata</taxon>
        <taxon>Vespoidea</taxon>
        <taxon>Vespidae</taxon>
        <taxon>Vespinae</taxon>
        <taxon>Vespula</taxon>
    </lineage>
</organism>